<sequence length="103" mass="12058">MKETPITFEPYQISDFTWRVQKVNNWCGGSEIMIEMVDLDGCVSFGDTVREARSHLVESLQLWIKHYGDYSLPEIKEGAHIIYLDPPMEESEFNYINLELKKL</sequence>
<dbReference type="RefSeq" id="WP_235714815.1">
    <property type="nucleotide sequence ID" value="NZ_BAUV01000006.1"/>
</dbReference>
<keyword evidence="2" id="KW-1185">Reference proteome</keyword>
<evidence type="ECO:0008006" key="3">
    <source>
        <dbReference type="Google" id="ProtNLM"/>
    </source>
</evidence>
<dbReference type="SUPFAM" id="SSF143100">
    <property type="entry name" value="TTHA1013/TTHA0281-like"/>
    <property type="match status" value="1"/>
</dbReference>
<protein>
    <recommendedName>
        <fullName evidence="3">HicB-like antitoxin of toxin-antitoxin system domain-containing protein</fullName>
    </recommendedName>
</protein>
<dbReference type="AlphaFoldDB" id="W4QRC3"/>
<organism evidence="1 2">
    <name type="scientific">Halalkalibacter akibai (strain ATCC 43226 / DSM 21942 / CIP 109018 / JCM 9157 / 1139)</name>
    <name type="common">Bacillus akibai</name>
    <dbReference type="NCBI Taxonomy" id="1236973"/>
    <lineage>
        <taxon>Bacteria</taxon>
        <taxon>Bacillati</taxon>
        <taxon>Bacillota</taxon>
        <taxon>Bacilli</taxon>
        <taxon>Bacillales</taxon>
        <taxon>Bacillaceae</taxon>
        <taxon>Halalkalibacter</taxon>
    </lineage>
</organism>
<reference evidence="1 2" key="1">
    <citation type="journal article" date="2014" name="Genome Announc.">
        <title>Draft Genome Sequences of Three Alkaliphilic Bacillus Strains, Bacillus wakoensis JCM 9140T, Bacillus akibai JCM 9157T, and Bacillus hemicellulosilyticus JCM 9152T.</title>
        <authorList>
            <person name="Yuki M."/>
            <person name="Oshima K."/>
            <person name="Suda W."/>
            <person name="Oshida Y."/>
            <person name="Kitamura K."/>
            <person name="Iida T."/>
            <person name="Hattori M."/>
            <person name="Ohkuma M."/>
        </authorList>
    </citation>
    <scope>NUCLEOTIDE SEQUENCE [LARGE SCALE GENOMIC DNA]</scope>
    <source>
        <strain evidence="1 2">JCM 9157</strain>
    </source>
</reference>
<evidence type="ECO:0000313" key="2">
    <source>
        <dbReference type="Proteomes" id="UP000018896"/>
    </source>
</evidence>
<dbReference type="Gene3D" id="3.30.160.250">
    <property type="match status" value="1"/>
</dbReference>
<proteinExistence type="predicted"/>
<gene>
    <name evidence="1" type="ORF">JCM9157_1241</name>
</gene>
<dbReference type="Proteomes" id="UP000018896">
    <property type="component" value="Unassembled WGS sequence"/>
</dbReference>
<name>W4QRC3_HALA3</name>
<dbReference type="STRING" id="1236973.JCM9157_1241"/>
<accession>W4QRC3</accession>
<comment type="caution">
    <text evidence="1">The sequence shown here is derived from an EMBL/GenBank/DDBJ whole genome shotgun (WGS) entry which is preliminary data.</text>
</comment>
<evidence type="ECO:0000313" key="1">
    <source>
        <dbReference type="EMBL" id="GAE34198.1"/>
    </source>
</evidence>
<dbReference type="EMBL" id="BAUV01000006">
    <property type="protein sequence ID" value="GAE34198.1"/>
    <property type="molecule type" value="Genomic_DNA"/>
</dbReference>
<dbReference type="eggNOG" id="COG1598">
    <property type="taxonomic scope" value="Bacteria"/>
</dbReference>
<dbReference type="InterPro" id="IPR035069">
    <property type="entry name" value="TTHA1013/TTHA0281-like"/>
</dbReference>